<reference evidence="2 3" key="1">
    <citation type="journal article" date="2024" name="IMA Fungus">
        <title>IMA Genome - F19 : A genome assembly and annotation guide to empower mycologists, including annotated draft genome sequences of Ceratocystis pirilliformis, Diaporthe australafricana, Fusarium ophioides, Paecilomyces lecythidis, and Sporothrix stenoceras.</title>
        <authorList>
            <person name="Aylward J."/>
            <person name="Wilson A.M."/>
            <person name="Visagie C.M."/>
            <person name="Spraker J."/>
            <person name="Barnes I."/>
            <person name="Buitendag C."/>
            <person name="Ceriani C."/>
            <person name="Del Mar Angel L."/>
            <person name="du Plessis D."/>
            <person name="Fuchs T."/>
            <person name="Gasser K."/>
            <person name="Kramer D."/>
            <person name="Li W."/>
            <person name="Munsamy K."/>
            <person name="Piso A."/>
            <person name="Price J.L."/>
            <person name="Sonnekus B."/>
            <person name="Thomas C."/>
            <person name="van der Nest A."/>
            <person name="van Dijk A."/>
            <person name="van Heerden A."/>
            <person name="van Vuuren N."/>
            <person name="Yilmaz N."/>
            <person name="Duong T.A."/>
            <person name="van der Merwe N.A."/>
            <person name="Wingfield M.J."/>
            <person name="Wingfield B.D."/>
        </authorList>
    </citation>
    <scope>NUCLEOTIDE SEQUENCE [LARGE SCALE GENOMIC DNA]</scope>
    <source>
        <strain evidence="2 3">CMW 18300</strain>
    </source>
</reference>
<comment type="caution">
    <text evidence="2">The sequence shown here is derived from an EMBL/GenBank/DDBJ whole genome shotgun (WGS) entry which is preliminary data.</text>
</comment>
<evidence type="ECO:0000256" key="1">
    <source>
        <dbReference type="SAM" id="SignalP"/>
    </source>
</evidence>
<keyword evidence="3" id="KW-1185">Reference proteome</keyword>
<organism evidence="2 3">
    <name type="scientific">Diaporthe australafricana</name>
    <dbReference type="NCBI Taxonomy" id="127596"/>
    <lineage>
        <taxon>Eukaryota</taxon>
        <taxon>Fungi</taxon>
        <taxon>Dikarya</taxon>
        <taxon>Ascomycota</taxon>
        <taxon>Pezizomycotina</taxon>
        <taxon>Sordariomycetes</taxon>
        <taxon>Sordariomycetidae</taxon>
        <taxon>Diaporthales</taxon>
        <taxon>Diaporthaceae</taxon>
        <taxon>Diaporthe</taxon>
    </lineage>
</organism>
<name>A0ABR3WNX1_9PEZI</name>
<dbReference type="Proteomes" id="UP001583177">
    <property type="component" value="Unassembled WGS sequence"/>
</dbReference>
<accession>A0ABR3WNX1</accession>
<proteinExistence type="predicted"/>
<evidence type="ECO:0000313" key="2">
    <source>
        <dbReference type="EMBL" id="KAL1865368.1"/>
    </source>
</evidence>
<sequence>MLFQNLVVLLAAKLAAGAVIATSPQIIDLDATELERRSACAAAGVVNGQCGRYYRETGCNDQIGSIDPGRCSPTCYRSSDAIYSVKAVGDGTYGTNCHLYYDDSCQNQIGETGNAIFGGGKCYTPPQATSGHSFLCWYRC</sequence>
<keyword evidence="1" id="KW-0732">Signal</keyword>
<feature type="signal peptide" evidence="1">
    <location>
        <begin position="1"/>
        <end position="17"/>
    </location>
</feature>
<feature type="chain" id="PRO_5046421219" evidence="1">
    <location>
        <begin position="18"/>
        <end position="140"/>
    </location>
</feature>
<dbReference type="EMBL" id="JAWRVE010000062">
    <property type="protein sequence ID" value="KAL1865368.1"/>
    <property type="molecule type" value="Genomic_DNA"/>
</dbReference>
<evidence type="ECO:0000313" key="3">
    <source>
        <dbReference type="Proteomes" id="UP001583177"/>
    </source>
</evidence>
<protein>
    <submittedName>
        <fullName evidence="2">Uncharacterized protein</fullName>
    </submittedName>
</protein>
<gene>
    <name evidence="2" type="ORF">Daus18300_007258</name>
</gene>